<sequence length="129" mass="14847">MRYKGRSSLEFFFSFQRNIWGVSRAGDIVVLASDIQAWARPCLEIGDRDDEWYLLVARFLLSVLHVEKSLNQRSNKHMGLQLQRTTFVARSSGLRLGQQENDGWSREGMVILSDFHGFPFALCPPITVR</sequence>
<dbReference type="AlphaFoldDB" id="A0AAP0QAK8"/>
<keyword evidence="2" id="KW-1185">Reference proteome</keyword>
<evidence type="ECO:0000313" key="2">
    <source>
        <dbReference type="Proteomes" id="UP001428341"/>
    </source>
</evidence>
<dbReference type="EMBL" id="JBCGBO010000025">
    <property type="protein sequence ID" value="KAK9176209.1"/>
    <property type="molecule type" value="Genomic_DNA"/>
</dbReference>
<organism evidence="1 2">
    <name type="scientific">Citrus x changshan-huyou</name>
    <dbReference type="NCBI Taxonomy" id="2935761"/>
    <lineage>
        <taxon>Eukaryota</taxon>
        <taxon>Viridiplantae</taxon>
        <taxon>Streptophyta</taxon>
        <taxon>Embryophyta</taxon>
        <taxon>Tracheophyta</taxon>
        <taxon>Spermatophyta</taxon>
        <taxon>Magnoliopsida</taxon>
        <taxon>eudicotyledons</taxon>
        <taxon>Gunneridae</taxon>
        <taxon>Pentapetalae</taxon>
        <taxon>rosids</taxon>
        <taxon>malvids</taxon>
        <taxon>Sapindales</taxon>
        <taxon>Rutaceae</taxon>
        <taxon>Aurantioideae</taxon>
        <taxon>Citrus</taxon>
    </lineage>
</organism>
<protein>
    <submittedName>
        <fullName evidence="1">Uncharacterized protein</fullName>
    </submittedName>
</protein>
<accession>A0AAP0QAK8</accession>
<name>A0AAP0QAK8_9ROSI</name>
<dbReference type="Proteomes" id="UP001428341">
    <property type="component" value="Unassembled WGS sequence"/>
</dbReference>
<proteinExistence type="predicted"/>
<evidence type="ECO:0000313" key="1">
    <source>
        <dbReference type="EMBL" id="KAK9176209.1"/>
    </source>
</evidence>
<gene>
    <name evidence="1" type="ORF">WN944_028223</name>
</gene>
<comment type="caution">
    <text evidence="1">The sequence shown here is derived from an EMBL/GenBank/DDBJ whole genome shotgun (WGS) entry which is preliminary data.</text>
</comment>
<reference evidence="1 2" key="1">
    <citation type="submission" date="2024-05" db="EMBL/GenBank/DDBJ databases">
        <title>Haplotype-resolved chromosome-level genome assembly of Huyou (Citrus changshanensis).</title>
        <authorList>
            <person name="Miao C."/>
            <person name="Chen W."/>
            <person name="Wu Y."/>
            <person name="Wang L."/>
            <person name="Zhao S."/>
            <person name="Grierson D."/>
            <person name="Xu C."/>
            <person name="Chen K."/>
        </authorList>
    </citation>
    <scope>NUCLEOTIDE SEQUENCE [LARGE SCALE GENOMIC DNA]</scope>
    <source>
        <strain evidence="1">01-14</strain>
        <tissue evidence="1">Leaf</tissue>
    </source>
</reference>